<reference evidence="1" key="1">
    <citation type="submission" date="2014-09" db="EMBL/GenBank/DDBJ databases">
        <authorList>
            <person name="Magalhaes I.L.F."/>
            <person name="Oliveira U."/>
            <person name="Santos F.R."/>
            <person name="Vidigal T.H.D.A."/>
            <person name="Brescovit A.D."/>
            <person name="Santos A.J."/>
        </authorList>
    </citation>
    <scope>NUCLEOTIDE SEQUENCE</scope>
    <source>
        <tissue evidence="1">Shoot tissue taken approximately 20 cm above the soil surface</tissue>
    </source>
</reference>
<evidence type="ECO:0000313" key="1">
    <source>
        <dbReference type="EMBL" id="JAD56988.1"/>
    </source>
</evidence>
<organism evidence="1">
    <name type="scientific">Arundo donax</name>
    <name type="common">Giant reed</name>
    <name type="synonym">Donax arundinaceus</name>
    <dbReference type="NCBI Taxonomy" id="35708"/>
    <lineage>
        <taxon>Eukaryota</taxon>
        <taxon>Viridiplantae</taxon>
        <taxon>Streptophyta</taxon>
        <taxon>Embryophyta</taxon>
        <taxon>Tracheophyta</taxon>
        <taxon>Spermatophyta</taxon>
        <taxon>Magnoliopsida</taxon>
        <taxon>Liliopsida</taxon>
        <taxon>Poales</taxon>
        <taxon>Poaceae</taxon>
        <taxon>PACMAD clade</taxon>
        <taxon>Arundinoideae</taxon>
        <taxon>Arundineae</taxon>
        <taxon>Arundo</taxon>
    </lineage>
</organism>
<dbReference type="EMBL" id="GBRH01240907">
    <property type="protein sequence ID" value="JAD56988.1"/>
    <property type="molecule type" value="Transcribed_RNA"/>
</dbReference>
<name>A0A0A9B4B2_ARUDO</name>
<accession>A0A0A9B4B2</accession>
<reference evidence="1" key="2">
    <citation type="journal article" date="2015" name="Data Brief">
        <title>Shoot transcriptome of the giant reed, Arundo donax.</title>
        <authorList>
            <person name="Barrero R.A."/>
            <person name="Guerrero F.D."/>
            <person name="Moolhuijzen P."/>
            <person name="Goolsby J.A."/>
            <person name="Tidwell J."/>
            <person name="Bellgard S.E."/>
            <person name="Bellgard M.I."/>
        </authorList>
    </citation>
    <scope>NUCLEOTIDE SEQUENCE</scope>
    <source>
        <tissue evidence="1">Shoot tissue taken approximately 20 cm above the soil surface</tissue>
    </source>
</reference>
<protein>
    <submittedName>
        <fullName evidence="1">Uncharacterized protein</fullName>
    </submittedName>
</protein>
<sequence>MRFVFCAGN</sequence>
<proteinExistence type="predicted"/>